<feature type="chain" id="PRO_5001955205" evidence="1">
    <location>
        <begin position="22"/>
        <end position="357"/>
    </location>
</feature>
<protein>
    <submittedName>
        <fullName evidence="2">Quinohemoprotein amine dehydrogenase</fullName>
    </submittedName>
</protein>
<reference evidence="2 3" key="2">
    <citation type="submission" date="2014-10" db="EMBL/GenBank/DDBJ databases">
        <title>Paracoccus sanguinis sp. nov., isolated from clinical specimens of New York State patients.</title>
        <authorList>
            <person name="Mingle L.A."/>
            <person name="Cole J.A."/>
            <person name="Lapierre P."/>
            <person name="Musser K.A."/>
        </authorList>
    </citation>
    <scope>NUCLEOTIDE SEQUENCE [LARGE SCALE GENOMIC DNA]</scope>
    <source>
        <strain evidence="2 3">5503</strain>
    </source>
</reference>
<dbReference type="Gene3D" id="2.130.10.10">
    <property type="entry name" value="YVTN repeat-like/Quinoprotein amine dehydrogenase"/>
    <property type="match status" value="1"/>
</dbReference>
<proteinExistence type="predicted"/>
<dbReference type="PANTHER" id="PTHR47197">
    <property type="entry name" value="PROTEIN NIRF"/>
    <property type="match status" value="1"/>
</dbReference>
<keyword evidence="1" id="KW-0732">Signal</keyword>
<dbReference type="AlphaFoldDB" id="A0A099GIU6"/>
<dbReference type="EMBL" id="JRKQ01000051">
    <property type="protein sequence ID" value="KGJ22043.1"/>
    <property type="molecule type" value="Genomic_DNA"/>
</dbReference>
<dbReference type="Proteomes" id="UP000029858">
    <property type="component" value="Unassembled WGS sequence"/>
</dbReference>
<dbReference type="InterPro" id="IPR051200">
    <property type="entry name" value="Host-pathogen_enzymatic-act"/>
</dbReference>
<accession>A0A099GIU6</accession>
<dbReference type="InterPro" id="IPR023879">
    <property type="entry name" value="QH-AmDH_bsu"/>
</dbReference>
<evidence type="ECO:0000313" key="3">
    <source>
        <dbReference type="Proteomes" id="UP000029858"/>
    </source>
</evidence>
<sequence>MLNRLSLIALATLLGAAPALAKDYLLVPARPDKLVVVDAAAMAIEKVIQLDDAGPLPSLPVVNADGTRAYVLMNTLESIAIVDLESGKTLKRIEMSSVDERVKGMFGMDLSPDGKTLAVYQSPVRRLVDEFQVQPTRIAFYDAETGALKSTAEAPRQITLLAWSRDGSKLYGMGRRMHVFDATGQKIDEKPIHGWQTEKYGQPDVLDVWSQFEVSGVMAAPFYAPRLDLPAGDPTAFRTGLLTQDLATGELKMQEVEVADIFYFSTAVSPDKTRAYGAYNFLSSFDLETGKPIKRVPLPHSYYSVNVSTDGKTVYLGGALSDVAAYDAETLERKGSVEMPDKASISLASVRLFTRAD</sequence>
<comment type="caution">
    <text evidence="2">The sequence shown here is derived from an EMBL/GenBank/DDBJ whole genome shotgun (WGS) entry which is preliminary data.</text>
</comment>
<feature type="signal peptide" evidence="1">
    <location>
        <begin position="1"/>
        <end position="21"/>
    </location>
</feature>
<reference evidence="2 3" key="1">
    <citation type="submission" date="2014-09" db="EMBL/GenBank/DDBJ databases">
        <authorList>
            <person name="McGinnis J.M."/>
            <person name="Wolfgang W.J."/>
        </authorList>
    </citation>
    <scope>NUCLEOTIDE SEQUENCE [LARGE SCALE GENOMIC DNA]</scope>
    <source>
        <strain evidence="2 3">5503</strain>
    </source>
</reference>
<dbReference type="PANTHER" id="PTHR47197:SF3">
    <property type="entry name" value="DIHYDRO-HEME D1 DEHYDROGENASE"/>
    <property type="match status" value="1"/>
</dbReference>
<dbReference type="InterPro" id="IPR015943">
    <property type="entry name" value="WD40/YVTN_repeat-like_dom_sf"/>
</dbReference>
<gene>
    <name evidence="2" type="ORF">IX56_10480</name>
</gene>
<dbReference type="InterPro" id="IPR011044">
    <property type="entry name" value="Quino_amine_DH_bsu"/>
</dbReference>
<dbReference type="SUPFAM" id="SSF50969">
    <property type="entry name" value="YVTN repeat-like/Quinoprotein amine dehydrogenase"/>
    <property type="match status" value="1"/>
</dbReference>
<dbReference type="NCBIfam" id="TIGR03907">
    <property type="entry name" value="QH_beta"/>
    <property type="match status" value="1"/>
</dbReference>
<evidence type="ECO:0000313" key="2">
    <source>
        <dbReference type="EMBL" id="KGJ22043.1"/>
    </source>
</evidence>
<organism evidence="2 3">
    <name type="scientific">Paracoccus sanguinis</name>
    <dbReference type="NCBI Taxonomy" id="1545044"/>
    <lineage>
        <taxon>Bacteria</taxon>
        <taxon>Pseudomonadati</taxon>
        <taxon>Pseudomonadota</taxon>
        <taxon>Alphaproteobacteria</taxon>
        <taxon>Rhodobacterales</taxon>
        <taxon>Paracoccaceae</taxon>
        <taxon>Paracoccus</taxon>
    </lineage>
</organism>
<evidence type="ECO:0000256" key="1">
    <source>
        <dbReference type="SAM" id="SignalP"/>
    </source>
</evidence>
<name>A0A099GIU6_9RHOB</name>
<dbReference type="RefSeq" id="WP_036709979.1">
    <property type="nucleotide sequence ID" value="NZ_JRKQ01000051.1"/>
</dbReference>